<keyword evidence="2" id="KW-0963">Cytoplasm</keyword>
<dbReference type="Pfam" id="PF00288">
    <property type="entry name" value="GHMP_kinases_N"/>
    <property type="match status" value="1"/>
</dbReference>
<feature type="domain" description="GHMP kinase C-terminal" evidence="13">
    <location>
        <begin position="283"/>
        <end position="365"/>
    </location>
</feature>
<dbReference type="InterPro" id="IPR036554">
    <property type="entry name" value="GHMP_kinase_C_sf"/>
</dbReference>
<evidence type="ECO:0000259" key="13">
    <source>
        <dbReference type="Pfam" id="PF08544"/>
    </source>
</evidence>
<dbReference type="InterPro" id="IPR020568">
    <property type="entry name" value="Ribosomal_Su5_D2-typ_SF"/>
</dbReference>
<evidence type="ECO:0000313" key="15">
    <source>
        <dbReference type="EMBL" id="GGI80108.1"/>
    </source>
</evidence>
<accession>A0A917JRF6</accession>
<evidence type="ECO:0000256" key="7">
    <source>
        <dbReference type="ARBA" id="ARBA00022840"/>
    </source>
</evidence>
<dbReference type="InterPro" id="IPR014721">
    <property type="entry name" value="Ribsml_uS5_D2-typ_fold_subgr"/>
</dbReference>
<feature type="domain" description="Galactokinase N-terminal" evidence="14">
    <location>
        <begin position="14"/>
        <end position="62"/>
    </location>
</feature>
<dbReference type="PANTHER" id="PTHR10457">
    <property type="entry name" value="MEVALONATE KINASE/GALACTOKINASE"/>
    <property type="match status" value="1"/>
</dbReference>
<dbReference type="GO" id="GO:0046872">
    <property type="term" value="F:metal ion binding"/>
    <property type="evidence" value="ECO:0007669"/>
    <property type="project" value="UniProtKB-KW"/>
</dbReference>
<dbReference type="PROSITE" id="PS00106">
    <property type="entry name" value="GALACTOKINASE"/>
    <property type="match status" value="1"/>
</dbReference>
<dbReference type="GO" id="GO:0005829">
    <property type="term" value="C:cytosol"/>
    <property type="evidence" value="ECO:0007669"/>
    <property type="project" value="TreeGrafter"/>
</dbReference>
<evidence type="ECO:0000313" key="16">
    <source>
        <dbReference type="Proteomes" id="UP000613743"/>
    </source>
</evidence>
<evidence type="ECO:0000256" key="5">
    <source>
        <dbReference type="ARBA" id="ARBA00022741"/>
    </source>
</evidence>
<dbReference type="Pfam" id="PF08544">
    <property type="entry name" value="GHMP_kinases_C"/>
    <property type="match status" value="1"/>
</dbReference>
<comment type="caution">
    <text evidence="15">The sequence shown here is derived from an EMBL/GenBank/DDBJ whole genome shotgun (WGS) entry which is preliminary data.</text>
</comment>
<keyword evidence="4" id="KW-0479">Metal-binding</keyword>
<dbReference type="GO" id="GO:0005524">
    <property type="term" value="F:ATP binding"/>
    <property type="evidence" value="ECO:0007669"/>
    <property type="project" value="UniProtKB-UniRule"/>
</dbReference>
<dbReference type="EMBL" id="BMPZ01000003">
    <property type="protein sequence ID" value="GGI80108.1"/>
    <property type="molecule type" value="Genomic_DNA"/>
</dbReference>
<dbReference type="GO" id="GO:0006012">
    <property type="term" value="P:galactose metabolic process"/>
    <property type="evidence" value="ECO:0007669"/>
    <property type="project" value="UniProtKB-UniRule"/>
</dbReference>
<keyword evidence="10" id="KW-0119">Carbohydrate metabolism</keyword>
<keyword evidence="9" id="KW-0299">Galactose metabolism</keyword>
<dbReference type="InterPro" id="IPR006204">
    <property type="entry name" value="GHMP_kinase_N_dom"/>
</dbReference>
<evidence type="ECO:0000259" key="12">
    <source>
        <dbReference type="Pfam" id="PF00288"/>
    </source>
</evidence>
<sequence>MSLMPNPTQRATKLFVQTFGTKADNLYLAPGRVNLIGEHTDYNDGFVLACAINFHTVIAARRRDDNIFRATSEAYPDDIKEWCFGEEGCMDPQDTWANYLKGFTHAVAMAGVESQGMDIAIVSDVPLEAGLSSSAALEIAFGTAMNDLNQLQFSSLAIAQLAQRGETQFMGRLCGMMDQMVSALGEQDSALLIDCLDLDDEAVHIGDDLSLIIIDSSVQRRGLDDEIDLRQQQCQQAADFFGLDALRHLRLQQLNDAKDIMEPVLYRRARHVITENQRTQSAARALEQNNMPRLSQLMAESHASMKDDFDMSAPQIDTLVKIVQQVVGNQGGVRMTGRGLGGSVVVLTSHELSDAVVSAVEQQYPQQTGLEAKIYLCSASNGAKRINQPAS</sequence>
<dbReference type="InterPro" id="IPR013750">
    <property type="entry name" value="GHMP_kinase_C_dom"/>
</dbReference>
<dbReference type="EC" id="2.7.1.6" evidence="11"/>
<dbReference type="Gene3D" id="3.30.70.890">
    <property type="entry name" value="GHMP kinase, C-terminal domain"/>
    <property type="match status" value="1"/>
</dbReference>
<dbReference type="InterPro" id="IPR006206">
    <property type="entry name" value="Mevalonate/galactokinase"/>
</dbReference>
<dbReference type="PIRSF" id="PIRSF000530">
    <property type="entry name" value="Galactokinase"/>
    <property type="match status" value="1"/>
</dbReference>
<dbReference type="NCBIfam" id="TIGR00131">
    <property type="entry name" value="gal_kin"/>
    <property type="match status" value="1"/>
</dbReference>
<gene>
    <name evidence="15" type="primary">galK</name>
    <name evidence="15" type="ORF">GCM10009332_16780</name>
</gene>
<name>A0A917JRF6_9GAMM</name>
<dbReference type="PRINTS" id="PR00473">
    <property type="entry name" value="GALCTOKINASE"/>
</dbReference>
<dbReference type="AlphaFoldDB" id="A0A917JRF6"/>
<keyword evidence="8" id="KW-0460">Magnesium</keyword>
<dbReference type="InterPro" id="IPR000705">
    <property type="entry name" value="Galactokinase"/>
</dbReference>
<evidence type="ECO:0000256" key="3">
    <source>
        <dbReference type="ARBA" id="ARBA00022679"/>
    </source>
</evidence>
<reference evidence="15" key="2">
    <citation type="submission" date="2020-09" db="EMBL/GenBank/DDBJ databases">
        <authorList>
            <person name="Sun Q."/>
            <person name="Ohkuma M."/>
        </authorList>
    </citation>
    <scope>NUCLEOTIDE SEQUENCE</scope>
    <source>
        <strain evidence="15">JCM 30804</strain>
    </source>
</reference>
<proteinExistence type="inferred from homology"/>
<evidence type="ECO:0000256" key="9">
    <source>
        <dbReference type="ARBA" id="ARBA00023144"/>
    </source>
</evidence>
<evidence type="ECO:0000256" key="2">
    <source>
        <dbReference type="ARBA" id="ARBA00022490"/>
    </source>
</evidence>
<keyword evidence="5" id="KW-0547">Nucleotide-binding</keyword>
<dbReference type="PANTHER" id="PTHR10457:SF7">
    <property type="entry name" value="GALACTOKINASE-RELATED"/>
    <property type="match status" value="1"/>
</dbReference>
<dbReference type="InterPro" id="IPR019539">
    <property type="entry name" value="GalKase_N"/>
</dbReference>
<keyword evidence="16" id="KW-1185">Reference proteome</keyword>
<evidence type="ECO:0000259" key="14">
    <source>
        <dbReference type="Pfam" id="PF10509"/>
    </source>
</evidence>
<keyword evidence="7" id="KW-0067">ATP-binding</keyword>
<keyword evidence="6" id="KW-0418">Kinase</keyword>
<comment type="similarity">
    <text evidence="1">Belongs to the GHMP kinase family. GalK subfamily.</text>
</comment>
<evidence type="ECO:0000256" key="4">
    <source>
        <dbReference type="ARBA" id="ARBA00022723"/>
    </source>
</evidence>
<protein>
    <recommendedName>
        <fullName evidence="11">Galactokinase</fullName>
        <ecNumber evidence="11">2.7.1.6</ecNumber>
    </recommendedName>
</protein>
<dbReference type="SUPFAM" id="SSF55060">
    <property type="entry name" value="GHMP Kinase, C-terminal domain"/>
    <property type="match status" value="1"/>
</dbReference>
<dbReference type="FunFam" id="3.30.70.890:FF:000001">
    <property type="entry name" value="Galactokinase"/>
    <property type="match status" value="1"/>
</dbReference>
<evidence type="ECO:0000256" key="1">
    <source>
        <dbReference type="ARBA" id="ARBA00006566"/>
    </source>
</evidence>
<evidence type="ECO:0000256" key="6">
    <source>
        <dbReference type="ARBA" id="ARBA00022777"/>
    </source>
</evidence>
<organism evidence="15 16">
    <name type="scientific">Shewanella gelidii</name>
    <dbReference type="NCBI Taxonomy" id="1642821"/>
    <lineage>
        <taxon>Bacteria</taxon>
        <taxon>Pseudomonadati</taxon>
        <taxon>Pseudomonadota</taxon>
        <taxon>Gammaproteobacteria</taxon>
        <taxon>Alteromonadales</taxon>
        <taxon>Shewanellaceae</taxon>
        <taxon>Shewanella</taxon>
    </lineage>
</organism>
<evidence type="ECO:0000256" key="8">
    <source>
        <dbReference type="ARBA" id="ARBA00022842"/>
    </source>
</evidence>
<evidence type="ECO:0000256" key="11">
    <source>
        <dbReference type="NCBIfam" id="TIGR00131"/>
    </source>
</evidence>
<dbReference type="GO" id="GO:0004335">
    <property type="term" value="F:galactokinase activity"/>
    <property type="evidence" value="ECO:0007669"/>
    <property type="project" value="UniProtKB-UniRule"/>
</dbReference>
<reference evidence="15" key="1">
    <citation type="journal article" date="2014" name="Int. J. Syst. Evol. Microbiol.">
        <title>Complete genome sequence of Corynebacterium casei LMG S-19264T (=DSM 44701T), isolated from a smear-ripened cheese.</title>
        <authorList>
            <consortium name="US DOE Joint Genome Institute (JGI-PGF)"/>
            <person name="Walter F."/>
            <person name="Albersmeier A."/>
            <person name="Kalinowski J."/>
            <person name="Ruckert C."/>
        </authorList>
    </citation>
    <scope>NUCLEOTIDE SEQUENCE</scope>
    <source>
        <strain evidence="15">JCM 30804</strain>
    </source>
</reference>
<dbReference type="SUPFAM" id="SSF54211">
    <property type="entry name" value="Ribosomal protein S5 domain 2-like"/>
    <property type="match status" value="1"/>
</dbReference>
<dbReference type="Pfam" id="PF10509">
    <property type="entry name" value="GalKase_gal_bdg"/>
    <property type="match status" value="1"/>
</dbReference>
<dbReference type="Proteomes" id="UP000613743">
    <property type="component" value="Unassembled WGS sequence"/>
</dbReference>
<dbReference type="InterPro" id="IPR019741">
    <property type="entry name" value="Galactokinase_CS"/>
</dbReference>
<dbReference type="PRINTS" id="PR00959">
    <property type="entry name" value="MEVGALKINASE"/>
</dbReference>
<evidence type="ECO:0000256" key="10">
    <source>
        <dbReference type="ARBA" id="ARBA00023277"/>
    </source>
</evidence>
<dbReference type="Gene3D" id="3.30.230.10">
    <property type="match status" value="1"/>
</dbReference>
<feature type="domain" description="GHMP kinase N-terminal" evidence="12">
    <location>
        <begin position="98"/>
        <end position="185"/>
    </location>
</feature>
<dbReference type="FunFam" id="3.30.230.10:FF:000017">
    <property type="entry name" value="Galactokinase"/>
    <property type="match status" value="1"/>
</dbReference>
<keyword evidence="3" id="KW-0808">Transferase</keyword>